<dbReference type="EC" id="3.6.5.-" evidence="7"/>
<name>A0A1F5G4U5_9BACT</name>
<comment type="similarity">
    <text evidence="1 7">Belongs to the TRAFAC class OBG-HflX-like GTPase superfamily. OBG GTPase family.</text>
</comment>
<evidence type="ECO:0000313" key="11">
    <source>
        <dbReference type="Proteomes" id="UP000179102"/>
    </source>
</evidence>
<dbReference type="GO" id="GO:0042254">
    <property type="term" value="P:ribosome biogenesis"/>
    <property type="evidence" value="ECO:0007669"/>
    <property type="project" value="UniProtKB-UniRule"/>
</dbReference>
<organism evidence="10 11">
    <name type="scientific">Candidatus Curtissbacteria bacterium RIFCSPHIGHO2_01_FULL_41_11</name>
    <dbReference type="NCBI Taxonomy" id="1797711"/>
    <lineage>
        <taxon>Bacteria</taxon>
        <taxon>Candidatus Curtissiibacteriota</taxon>
    </lineage>
</organism>
<dbReference type="GO" id="GO:0003924">
    <property type="term" value="F:GTPase activity"/>
    <property type="evidence" value="ECO:0007669"/>
    <property type="project" value="UniProtKB-UniRule"/>
</dbReference>
<feature type="binding site" evidence="7">
    <location>
        <begin position="346"/>
        <end position="348"/>
    </location>
    <ligand>
        <name>GTP</name>
        <dbReference type="ChEBI" id="CHEBI:37565"/>
    </ligand>
</feature>
<comment type="function">
    <text evidence="7">An essential GTPase which binds GTP, GDP and possibly (p)ppGpp with moderate affinity, with high nucleotide exchange rates and a fairly low GTP hydrolysis rate. Plays a role in control of the cell cycle, stress response, ribosome biogenesis and in those bacteria that undergo differentiation, in morphogenesis control.</text>
</comment>
<feature type="binding site" evidence="7">
    <location>
        <begin position="318"/>
        <end position="321"/>
    </location>
    <ligand>
        <name>GTP</name>
        <dbReference type="ChEBI" id="CHEBI:37565"/>
    </ligand>
</feature>
<dbReference type="PANTHER" id="PTHR11702">
    <property type="entry name" value="DEVELOPMENTALLY REGULATED GTP-BINDING PROTEIN-RELATED"/>
    <property type="match status" value="1"/>
</dbReference>
<keyword evidence="4 7" id="KW-0378">Hydrolase</keyword>
<dbReference type="InterPro" id="IPR045086">
    <property type="entry name" value="OBG_GTPase"/>
</dbReference>
<evidence type="ECO:0000256" key="5">
    <source>
        <dbReference type="ARBA" id="ARBA00022842"/>
    </source>
</evidence>
<protein>
    <recommendedName>
        <fullName evidence="7">GTPase Obg</fullName>
        <ecNumber evidence="7">3.6.5.-</ecNumber>
    </recommendedName>
    <alternativeName>
        <fullName evidence="7">GTP-binding protein Obg</fullName>
    </alternativeName>
</protein>
<dbReference type="PROSITE" id="PS51710">
    <property type="entry name" value="G_OBG"/>
    <property type="match status" value="1"/>
</dbReference>
<feature type="domain" description="OBG-type G" evidence="8">
    <location>
        <begin position="185"/>
        <end position="364"/>
    </location>
</feature>
<sequence>MIDFARITVSAGDGGNGAGSFHKIKGKRYGKADGGDGGDGGNVFFEASSDLNGLDSFRYVKNYQAQRGQNGLSRRRRGAVGEDLVLRVPVGTEVKVHSAQWNPSTTLRARVDSQKKEEQSSLSTNHYSLITDLVTDGDKVLVARAGQGGRGNLKLRDEFGRRPREAERGEAGESVDVTLELKLIADVGLIGLPNAGKSTFLAKVTRATPEIANYPFTTLEPNLGVLDLSKLQDKKINHKMQVKKRLILADIPGLIEGASEGRGLGDLFLRHIERTGILVHMIDVSTVSDKWEDYQTIRNELSIYSRDLSKKLEIIALTKTDITDKKYVSDVESVFKNKRKKVFRVSNQTGEGVNDLMMQIISKT</sequence>
<dbReference type="SUPFAM" id="SSF52540">
    <property type="entry name" value="P-loop containing nucleoside triphosphate hydrolases"/>
    <property type="match status" value="1"/>
</dbReference>
<evidence type="ECO:0000259" key="9">
    <source>
        <dbReference type="PROSITE" id="PS51883"/>
    </source>
</evidence>
<dbReference type="HAMAP" id="MF_01454">
    <property type="entry name" value="GTPase_Obg"/>
    <property type="match status" value="1"/>
</dbReference>
<dbReference type="GO" id="GO:0000287">
    <property type="term" value="F:magnesium ion binding"/>
    <property type="evidence" value="ECO:0007669"/>
    <property type="project" value="InterPro"/>
</dbReference>
<keyword evidence="2 7" id="KW-0963">Cytoplasm</keyword>
<feature type="binding site" evidence="7">
    <location>
        <begin position="191"/>
        <end position="198"/>
    </location>
    <ligand>
        <name>GTP</name>
        <dbReference type="ChEBI" id="CHEBI:37565"/>
    </ligand>
</feature>
<keyword evidence="3 7" id="KW-0547">Nucleotide-binding</keyword>
<dbReference type="InterPro" id="IPR031167">
    <property type="entry name" value="G_OBG"/>
</dbReference>
<evidence type="ECO:0000256" key="2">
    <source>
        <dbReference type="ARBA" id="ARBA00022490"/>
    </source>
</evidence>
<dbReference type="Proteomes" id="UP000179102">
    <property type="component" value="Unassembled WGS sequence"/>
</dbReference>
<dbReference type="FunFam" id="2.70.210.12:FF:000001">
    <property type="entry name" value="GTPase Obg"/>
    <property type="match status" value="1"/>
</dbReference>
<dbReference type="NCBIfam" id="NF008956">
    <property type="entry name" value="PRK12299.1"/>
    <property type="match status" value="1"/>
</dbReference>
<comment type="subunit">
    <text evidence="7">Monomer.</text>
</comment>
<gene>
    <name evidence="7" type="primary">obg</name>
    <name evidence="10" type="ORF">A2870_04490</name>
</gene>
<dbReference type="Gene3D" id="2.70.210.12">
    <property type="entry name" value="GTP1/OBG domain"/>
    <property type="match status" value="1"/>
</dbReference>
<keyword evidence="7" id="KW-0479">Metal-binding</keyword>
<dbReference type="PIRSF" id="PIRSF002401">
    <property type="entry name" value="GTP_bd_Obg/CgtA"/>
    <property type="match status" value="1"/>
</dbReference>
<evidence type="ECO:0000256" key="4">
    <source>
        <dbReference type="ARBA" id="ARBA00022801"/>
    </source>
</evidence>
<dbReference type="InterPro" id="IPR006073">
    <property type="entry name" value="GTP-bd"/>
</dbReference>
<dbReference type="GO" id="GO:0005525">
    <property type="term" value="F:GTP binding"/>
    <property type="evidence" value="ECO:0007669"/>
    <property type="project" value="UniProtKB-UniRule"/>
</dbReference>
<dbReference type="GO" id="GO:0005737">
    <property type="term" value="C:cytoplasm"/>
    <property type="evidence" value="ECO:0007669"/>
    <property type="project" value="UniProtKB-SubCell"/>
</dbReference>
<dbReference type="Gene3D" id="3.40.50.300">
    <property type="entry name" value="P-loop containing nucleotide triphosphate hydrolases"/>
    <property type="match status" value="1"/>
</dbReference>
<comment type="caution">
    <text evidence="10">The sequence shown here is derived from an EMBL/GenBank/DDBJ whole genome shotgun (WGS) entry which is preliminary data.</text>
</comment>
<evidence type="ECO:0000256" key="6">
    <source>
        <dbReference type="ARBA" id="ARBA00023134"/>
    </source>
</evidence>
<dbReference type="SUPFAM" id="SSF82051">
    <property type="entry name" value="Obg GTP-binding protein N-terminal domain"/>
    <property type="match status" value="1"/>
</dbReference>
<evidence type="ECO:0000313" key="10">
    <source>
        <dbReference type="EMBL" id="OGD86834.1"/>
    </source>
</evidence>
<feature type="binding site" evidence="7">
    <location>
        <begin position="250"/>
        <end position="253"/>
    </location>
    <ligand>
        <name>GTP</name>
        <dbReference type="ChEBI" id="CHEBI:37565"/>
    </ligand>
</feature>
<dbReference type="AlphaFoldDB" id="A0A1F5G4U5"/>
<dbReference type="InterPro" id="IPR027417">
    <property type="entry name" value="P-loop_NTPase"/>
</dbReference>
<dbReference type="CDD" id="cd01898">
    <property type="entry name" value="Obg"/>
    <property type="match status" value="1"/>
</dbReference>
<dbReference type="InterPro" id="IPR036726">
    <property type="entry name" value="GTP1_OBG_dom_sf"/>
</dbReference>
<dbReference type="Pfam" id="PF01018">
    <property type="entry name" value="GTP1_OBG"/>
    <property type="match status" value="2"/>
</dbReference>
<accession>A0A1F5G4U5</accession>
<dbReference type="PRINTS" id="PR00326">
    <property type="entry name" value="GTP1OBG"/>
</dbReference>
<dbReference type="InterPro" id="IPR014100">
    <property type="entry name" value="GTP-bd_Obg/CgtA"/>
</dbReference>
<comment type="cofactor">
    <cofactor evidence="7">
        <name>Mg(2+)</name>
        <dbReference type="ChEBI" id="CHEBI:18420"/>
    </cofactor>
</comment>
<reference evidence="10 11" key="1">
    <citation type="journal article" date="2016" name="Nat. Commun.">
        <title>Thousands of microbial genomes shed light on interconnected biogeochemical processes in an aquifer system.</title>
        <authorList>
            <person name="Anantharaman K."/>
            <person name="Brown C.T."/>
            <person name="Hug L.A."/>
            <person name="Sharon I."/>
            <person name="Castelle C.J."/>
            <person name="Probst A.J."/>
            <person name="Thomas B.C."/>
            <person name="Singh A."/>
            <person name="Wilkins M.J."/>
            <person name="Karaoz U."/>
            <person name="Brodie E.L."/>
            <person name="Williams K.H."/>
            <person name="Hubbard S.S."/>
            <person name="Banfield J.F."/>
        </authorList>
    </citation>
    <scope>NUCLEOTIDE SEQUENCE [LARGE SCALE GENOMIC DNA]</scope>
</reference>
<feature type="binding site" evidence="7">
    <location>
        <position position="198"/>
    </location>
    <ligand>
        <name>Mg(2+)</name>
        <dbReference type="ChEBI" id="CHEBI:18420"/>
    </ligand>
</feature>
<evidence type="ECO:0000259" key="8">
    <source>
        <dbReference type="PROSITE" id="PS51710"/>
    </source>
</evidence>
<evidence type="ECO:0000256" key="3">
    <source>
        <dbReference type="ARBA" id="ARBA00022741"/>
    </source>
</evidence>
<feature type="binding site" evidence="7">
    <location>
        <position position="218"/>
    </location>
    <ligand>
        <name>Mg(2+)</name>
        <dbReference type="ChEBI" id="CHEBI:18420"/>
    </ligand>
</feature>
<dbReference type="PROSITE" id="PS51883">
    <property type="entry name" value="OBG"/>
    <property type="match status" value="1"/>
</dbReference>
<dbReference type="PANTHER" id="PTHR11702:SF31">
    <property type="entry name" value="MITOCHONDRIAL RIBOSOME-ASSOCIATED GTPASE 2"/>
    <property type="match status" value="1"/>
</dbReference>
<dbReference type="Pfam" id="PF01926">
    <property type="entry name" value="MMR_HSR1"/>
    <property type="match status" value="1"/>
</dbReference>
<dbReference type="InterPro" id="IPR006074">
    <property type="entry name" value="GTP1-OBG_CS"/>
</dbReference>
<dbReference type="PROSITE" id="PS00905">
    <property type="entry name" value="GTP1_OBG"/>
    <property type="match status" value="1"/>
</dbReference>
<dbReference type="STRING" id="1797711.A2870_04490"/>
<comment type="subcellular location">
    <subcellularLocation>
        <location evidence="7">Cytoplasm</location>
    </subcellularLocation>
</comment>
<feature type="binding site" evidence="7">
    <location>
        <begin position="216"/>
        <end position="220"/>
    </location>
    <ligand>
        <name>GTP</name>
        <dbReference type="ChEBI" id="CHEBI:37565"/>
    </ligand>
</feature>
<dbReference type="EMBL" id="MFAZ01000029">
    <property type="protein sequence ID" value="OGD86834.1"/>
    <property type="molecule type" value="Genomic_DNA"/>
</dbReference>
<keyword evidence="5 7" id="KW-0460">Magnesium</keyword>
<evidence type="ECO:0000256" key="1">
    <source>
        <dbReference type="ARBA" id="ARBA00007699"/>
    </source>
</evidence>
<evidence type="ECO:0000256" key="7">
    <source>
        <dbReference type="HAMAP-Rule" id="MF_01454"/>
    </source>
</evidence>
<dbReference type="InterPro" id="IPR006169">
    <property type="entry name" value="GTP1_OBG_dom"/>
</dbReference>
<feature type="domain" description="Obg" evidence="9">
    <location>
        <begin position="1"/>
        <end position="184"/>
    </location>
</feature>
<keyword evidence="6 7" id="KW-0342">GTP-binding</keyword>
<proteinExistence type="inferred from homology"/>